<reference evidence="1 2" key="1">
    <citation type="submission" date="2023-02" db="EMBL/GenBank/DDBJ databases">
        <title>LHISI_Scaffold_Assembly.</title>
        <authorList>
            <person name="Stuart O.P."/>
            <person name="Cleave R."/>
            <person name="Magrath M.J.L."/>
            <person name="Mikheyev A.S."/>
        </authorList>
    </citation>
    <scope>NUCLEOTIDE SEQUENCE [LARGE SCALE GENOMIC DNA]</scope>
    <source>
        <strain evidence="1">Daus_M_001</strain>
        <tissue evidence="1">Leg muscle</tissue>
    </source>
</reference>
<dbReference type="Proteomes" id="UP001159363">
    <property type="component" value="Chromosome X"/>
</dbReference>
<dbReference type="EMBL" id="JARBHB010000004">
    <property type="protein sequence ID" value="KAJ8886232.1"/>
    <property type="molecule type" value="Genomic_DNA"/>
</dbReference>
<keyword evidence="2" id="KW-1185">Reference proteome</keyword>
<evidence type="ECO:0000313" key="1">
    <source>
        <dbReference type="EMBL" id="KAJ8886232.1"/>
    </source>
</evidence>
<name>A0ABQ9HPE8_9NEOP</name>
<gene>
    <name evidence="1" type="ORF">PR048_012441</name>
</gene>
<evidence type="ECO:0000313" key="2">
    <source>
        <dbReference type="Proteomes" id="UP001159363"/>
    </source>
</evidence>
<organism evidence="1 2">
    <name type="scientific">Dryococelus australis</name>
    <dbReference type="NCBI Taxonomy" id="614101"/>
    <lineage>
        <taxon>Eukaryota</taxon>
        <taxon>Metazoa</taxon>
        <taxon>Ecdysozoa</taxon>
        <taxon>Arthropoda</taxon>
        <taxon>Hexapoda</taxon>
        <taxon>Insecta</taxon>
        <taxon>Pterygota</taxon>
        <taxon>Neoptera</taxon>
        <taxon>Polyneoptera</taxon>
        <taxon>Phasmatodea</taxon>
        <taxon>Verophasmatodea</taxon>
        <taxon>Anareolatae</taxon>
        <taxon>Phasmatidae</taxon>
        <taxon>Eurycanthinae</taxon>
        <taxon>Dryococelus</taxon>
    </lineage>
</organism>
<sequence length="199" mass="21450">MVTSSVDATASSTSAAAVSTSAAAASTSAAAVSTSAAAASTSKLGLLPDRCQSSGESLNRISKLLQTDLAIRFWDENKNEVPLRFWNSSLMGHLSASDMSGFKEGLGNEVEQGKVVQVSMDGRNSYQDSTSPEDLFQEQECTTARHVSVKKSAEILEDTLLLPKLHFFLTITSSFEPFLSEMLVENFHEESGSIEKRMQ</sequence>
<proteinExistence type="predicted"/>
<comment type="caution">
    <text evidence="1">The sequence shown here is derived from an EMBL/GenBank/DDBJ whole genome shotgun (WGS) entry which is preliminary data.</text>
</comment>
<accession>A0ABQ9HPE8</accession>
<protein>
    <submittedName>
        <fullName evidence="1">Uncharacterized protein</fullName>
    </submittedName>
</protein>